<organism evidence="3 4">
    <name type="scientific">Amycolatopsis japonica</name>
    <dbReference type="NCBI Taxonomy" id="208439"/>
    <lineage>
        <taxon>Bacteria</taxon>
        <taxon>Bacillati</taxon>
        <taxon>Actinomycetota</taxon>
        <taxon>Actinomycetes</taxon>
        <taxon>Pseudonocardiales</taxon>
        <taxon>Pseudonocardiaceae</taxon>
        <taxon>Amycolatopsis</taxon>
        <taxon>Amycolatopsis japonica group</taxon>
    </lineage>
</organism>
<evidence type="ECO:0000256" key="2">
    <source>
        <dbReference type="SAM" id="Phobius"/>
    </source>
</evidence>
<keyword evidence="2" id="KW-1133">Transmembrane helix</keyword>
<feature type="region of interest" description="Disordered" evidence="1">
    <location>
        <begin position="268"/>
        <end position="288"/>
    </location>
</feature>
<protein>
    <submittedName>
        <fullName evidence="3">Conserved putative secreted protein</fullName>
    </submittedName>
</protein>
<dbReference type="AlphaFoldDB" id="A0A075V8X8"/>
<dbReference type="RefSeq" id="WP_038518417.1">
    <property type="nucleotide sequence ID" value="NZ_CP008953.1"/>
</dbReference>
<name>A0A075V8X8_9PSEU</name>
<dbReference type="EMBL" id="CP008953">
    <property type="protein sequence ID" value="AIG79310.1"/>
    <property type="molecule type" value="Genomic_DNA"/>
</dbReference>
<evidence type="ECO:0000256" key="1">
    <source>
        <dbReference type="SAM" id="MobiDB-lite"/>
    </source>
</evidence>
<dbReference type="KEGG" id="aja:AJAP_32480"/>
<sequence length="348" mass="37326">MIWLTWRQFRLPAAAVFGALAVLALVLAVTGPAISGEYATGIATCAGDTAACDDFVERFLNDHQNTFLAVTALVLLLPALIGLFWGAPLFTRELEAGTHRLIWNQSVTRTRWLAVKFGITGVAAMLAGGVGSLAVTWWATTFETAAVKDFPRLSAMVFDARGVVPIAYSAFAFALGVTIGMLVRRSLPAMAVTLAAFAVIQVAVPIVVRPHLLPSIDATLELSLSTVDGIGRNPNTGVLHFEAKAPDPGGWLLAGETVDASGKPVENVTMPTSSGPCSPSAPPGGRGTRADPMDLCLAEINRLGYRQHVIYHPPTRFWPFQWIESALYLALALGLAGFCFWWIRRRLA</sequence>
<dbReference type="eggNOG" id="COG1277">
    <property type="taxonomic scope" value="Bacteria"/>
</dbReference>
<feature type="transmembrane region" description="Helical" evidence="2">
    <location>
        <begin position="325"/>
        <end position="343"/>
    </location>
</feature>
<proteinExistence type="predicted"/>
<evidence type="ECO:0000313" key="4">
    <source>
        <dbReference type="Proteomes" id="UP000028492"/>
    </source>
</evidence>
<keyword evidence="4" id="KW-1185">Reference proteome</keyword>
<feature type="transmembrane region" description="Helical" evidence="2">
    <location>
        <begin position="112"/>
        <end position="140"/>
    </location>
</feature>
<evidence type="ECO:0000313" key="3">
    <source>
        <dbReference type="EMBL" id="AIG79310.1"/>
    </source>
</evidence>
<reference evidence="3 4" key="1">
    <citation type="journal article" date="2014" name="J. Biotechnol.">
        <title>Complete genome sequence of the actinobacterium Amycolatopsis japonica MG417-CF17(T) (=DSM 44213T) producing (S,S)-N,N'-ethylenediaminedisuccinic acid.</title>
        <authorList>
            <person name="Stegmann E."/>
            <person name="Albersmeier A."/>
            <person name="Spohn M."/>
            <person name="Gert H."/>
            <person name="Weber T."/>
            <person name="Wohlleben W."/>
            <person name="Kalinowski J."/>
            <person name="Ruckert C."/>
        </authorList>
    </citation>
    <scope>NUCLEOTIDE SEQUENCE [LARGE SCALE GENOMIC DNA]</scope>
    <source>
        <strain evidence="4">MG417-CF17 (DSM 44213)</strain>
    </source>
</reference>
<gene>
    <name evidence="3" type="ORF">AJAP_32480</name>
</gene>
<feature type="transmembrane region" description="Helical" evidence="2">
    <location>
        <begin position="160"/>
        <end position="182"/>
    </location>
</feature>
<dbReference type="STRING" id="208439.AJAP_32480"/>
<accession>A0A075V8X8</accession>
<keyword evidence="2" id="KW-0472">Membrane</keyword>
<feature type="transmembrane region" description="Helical" evidence="2">
    <location>
        <begin position="67"/>
        <end position="91"/>
    </location>
</feature>
<feature type="transmembrane region" description="Helical" evidence="2">
    <location>
        <begin position="189"/>
        <end position="208"/>
    </location>
</feature>
<dbReference type="HOGENOM" id="CLU_066229_0_0_11"/>
<dbReference type="Proteomes" id="UP000028492">
    <property type="component" value="Chromosome"/>
</dbReference>
<keyword evidence="2" id="KW-0812">Transmembrane</keyword>